<evidence type="ECO:0000256" key="1">
    <source>
        <dbReference type="SAM" id="Phobius"/>
    </source>
</evidence>
<evidence type="ECO:0000313" key="2">
    <source>
        <dbReference type="EMBL" id="HJG29817.1"/>
    </source>
</evidence>
<protein>
    <submittedName>
        <fullName evidence="2">Gx transporter family protein</fullName>
    </submittedName>
</protein>
<comment type="caution">
    <text evidence="2">The sequence shown here is derived from an EMBL/GenBank/DDBJ whole genome shotgun (WGS) entry which is preliminary data.</text>
</comment>
<sequence>MIRRNATKRNTLSSPGRRAAWYGLLTALALCAGYLEVLVPLPVSIPGIKLGLGNAVVLFALERMGARPALFIMLAKVFCSMLLFSTPQMLAFSLGGGLLSWAVMAAAVRLDLFSEVGVSVLGGVAHNAGQLLVVAALLSPQVALVNAPVLAVAGVACGLAIGLILRGVLAALPEAGLRE</sequence>
<reference evidence="2" key="1">
    <citation type="journal article" date="2021" name="PeerJ">
        <title>Extensive microbial diversity within the chicken gut microbiome revealed by metagenomics and culture.</title>
        <authorList>
            <person name="Gilroy R."/>
            <person name="Ravi A."/>
            <person name="Getino M."/>
            <person name="Pursley I."/>
            <person name="Horton D.L."/>
            <person name="Alikhan N.F."/>
            <person name="Baker D."/>
            <person name="Gharbi K."/>
            <person name="Hall N."/>
            <person name="Watson M."/>
            <person name="Adriaenssens E.M."/>
            <person name="Foster-Nyarko E."/>
            <person name="Jarju S."/>
            <person name="Secka A."/>
            <person name="Antonio M."/>
            <person name="Oren A."/>
            <person name="Chaudhuri R.R."/>
            <person name="La Ragione R."/>
            <person name="Hildebrand F."/>
            <person name="Pallen M.J."/>
        </authorList>
    </citation>
    <scope>NUCLEOTIDE SEQUENCE</scope>
    <source>
        <strain evidence="2">ChiGjej2B2-7701</strain>
    </source>
</reference>
<feature type="transmembrane region" description="Helical" evidence="1">
    <location>
        <begin position="20"/>
        <end position="37"/>
    </location>
</feature>
<feature type="transmembrane region" description="Helical" evidence="1">
    <location>
        <begin position="90"/>
        <end position="108"/>
    </location>
</feature>
<accession>A0A921LQC4</accession>
<keyword evidence="1" id="KW-0812">Transmembrane</keyword>
<dbReference type="Pfam" id="PF07456">
    <property type="entry name" value="Hpre_diP_synt_I"/>
    <property type="match status" value="1"/>
</dbReference>
<name>A0A921LQC4_9ACTN</name>
<proteinExistence type="predicted"/>
<reference evidence="2" key="2">
    <citation type="submission" date="2021-09" db="EMBL/GenBank/DDBJ databases">
        <authorList>
            <person name="Gilroy R."/>
        </authorList>
    </citation>
    <scope>NUCLEOTIDE SEQUENCE</scope>
    <source>
        <strain evidence="2">ChiGjej2B2-7701</strain>
    </source>
</reference>
<feature type="transmembrane region" description="Helical" evidence="1">
    <location>
        <begin position="150"/>
        <end position="172"/>
    </location>
</feature>
<organism evidence="2 3">
    <name type="scientific">Collinsella ihumii</name>
    <dbReference type="NCBI Taxonomy" id="1720204"/>
    <lineage>
        <taxon>Bacteria</taxon>
        <taxon>Bacillati</taxon>
        <taxon>Actinomycetota</taxon>
        <taxon>Coriobacteriia</taxon>
        <taxon>Coriobacteriales</taxon>
        <taxon>Coriobacteriaceae</taxon>
        <taxon>Collinsella</taxon>
    </lineage>
</organism>
<keyword evidence="1" id="KW-1133">Transmembrane helix</keyword>
<evidence type="ECO:0000313" key="3">
    <source>
        <dbReference type="Proteomes" id="UP000746751"/>
    </source>
</evidence>
<dbReference type="AlphaFoldDB" id="A0A921LQC4"/>
<dbReference type="PIRSF" id="PIRSF027391">
    <property type="entry name" value="Hpre_diP_synt_I"/>
    <property type="match status" value="1"/>
</dbReference>
<dbReference type="EMBL" id="DYVF01000002">
    <property type="protein sequence ID" value="HJG29817.1"/>
    <property type="molecule type" value="Genomic_DNA"/>
</dbReference>
<dbReference type="InterPro" id="IPR014535">
    <property type="entry name" value="Hpre_diP_synt_I"/>
</dbReference>
<dbReference type="Proteomes" id="UP000746751">
    <property type="component" value="Unassembled WGS sequence"/>
</dbReference>
<gene>
    <name evidence="2" type="ORF">K8U80_00270</name>
</gene>
<feature type="transmembrane region" description="Helical" evidence="1">
    <location>
        <begin position="120"/>
        <end position="138"/>
    </location>
</feature>
<keyword evidence="1" id="KW-0472">Membrane</keyword>
<dbReference type="InterPro" id="IPR010898">
    <property type="entry name" value="Hpre_diP_synth_I"/>
</dbReference>